<dbReference type="Gene3D" id="2.30.230.10">
    <property type="entry name" value="Lipovitellin, beta-sheet shell regions, chain A"/>
    <property type="match status" value="1"/>
</dbReference>
<evidence type="ECO:0000256" key="8">
    <source>
        <dbReference type="SAM" id="SignalP"/>
    </source>
</evidence>
<dbReference type="SMART" id="SM00638">
    <property type="entry name" value="LPD_N"/>
    <property type="match status" value="1"/>
</dbReference>
<feature type="signal peptide" evidence="8">
    <location>
        <begin position="1"/>
        <end position="16"/>
    </location>
</feature>
<dbReference type="GO" id="GO:0004784">
    <property type="term" value="F:superoxide dismutase activity"/>
    <property type="evidence" value="ECO:0000318"/>
    <property type="project" value="GO_Central"/>
</dbReference>
<dbReference type="FunFam" id="1.25.10.20:FF:000003">
    <property type="entry name" value="Vitellogenin C"/>
    <property type="match status" value="1"/>
</dbReference>
<keyword evidence="2" id="KW-0758">Storage protein</keyword>
<dbReference type="InterPro" id="IPR001846">
    <property type="entry name" value="VWF_type-D"/>
</dbReference>
<dbReference type="PROSITE" id="PS51211">
    <property type="entry name" value="VITELLOGENIN"/>
    <property type="match status" value="1"/>
</dbReference>
<proteinExistence type="predicted"/>
<feature type="region of interest" description="Disordered" evidence="7">
    <location>
        <begin position="324"/>
        <end position="387"/>
    </location>
</feature>
<reference evidence="11 12" key="1">
    <citation type="journal article" date="2008" name="Nature">
        <title>The genome of the model beetle and pest Tribolium castaneum.</title>
        <authorList>
            <consortium name="Tribolium Genome Sequencing Consortium"/>
            <person name="Richards S."/>
            <person name="Gibbs R.A."/>
            <person name="Weinstock G.M."/>
            <person name="Brown S.J."/>
            <person name="Denell R."/>
            <person name="Beeman R.W."/>
            <person name="Gibbs R."/>
            <person name="Beeman R.W."/>
            <person name="Brown S.J."/>
            <person name="Bucher G."/>
            <person name="Friedrich M."/>
            <person name="Grimmelikhuijzen C.J."/>
            <person name="Klingler M."/>
            <person name="Lorenzen M."/>
            <person name="Richards S."/>
            <person name="Roth S."/>
            <person name="Schroder R."/>
            <person name="Tautz D."/>
            <person name="Zdobnov E.M."/>
            <person name="Muzny D."/>
            <person name="Gibbs R.A."/>
            <person name="Weinstock G.M."/>
            <person name="Attaway T."/>
            <person name="Bell S."/>
            <person name="Buhay C.J."/>
            <person name="Chandrabose M.N."/>
            <person name="Chavez D."/>
            <person name="Clerk-Blankenburg K.P."/>
            <person name="Cree A."/>
            <person name="Dao M."/>
            <person name="Davis C."/>
            <person name="Chacko J."/>
            <person name="Dinh H."/>
            <person name="Dugan-Rocha S."/>
            <person name="Fowler G."/>
            <person name="Garner T.T."/>
            <person name="Garnes J."/>
            <person name="Gnirke A."/>
            <person name="Hawes A."/>
            <person name="Hernandez J."/>
            <person name="Hines S."/>
            <person name="Holder M."/>
            <person name="Hume J."/>
            <person name="Jhangiani S.N."/>
            <person name="Joshi V."/>
            <person name="Khan Z.M."/>
            <person name="Jackson L."/>
            <person name="Kovar C."/>
            <person name="Kowis A."/>
            <person name="Lee S."/>
            <person name="Lewis L.R."/>
            <person name="Margolis J."/>
            <person name="Morgan M."/>
            <person name="Nazareth L.V."/>
            <person name="Nguyen N."/>
            <person name="Okwuonu G."/>
            <person name="Parker D."/>
            <person name="Richards S."/>
            <person name="Ruiz S.J."/>
            <person name="Santibanez J."/>
            <person name="Savard J."/>
            <person name="Scherer S.E."/>
            <person name="Schneider B."/>
            <person name="Sodergren E."/>
            <person name="Tautz D."/>
            <person name="Vattahil S."/>
            <person name="Villasana D."/>
            <person name="White C.S."/>
            <person name="Wright R."/>
            <person name="Park Y."/>
            <person name="Beeman R.W."/>
            <person name="Lord J."/>
            <person name="Oppert B."/>
            <person name="Lorenzen M."/>
            <person name="Brown S."/>
            <person name="Wang L."/>
            <person name="Savard J."/>
            <person name="Tautz D."/>
            <person name="Richards S."/>
            <person name="Weinstock G."/>
            <person name="Gibbs R.A."/>
            <person name="Liu Y."/>
            <person name="Worley K."/>
            <person name="Weinstock G."/>
            <person name="Elsik C.G."/>
            <person name="Reese J.T."/>
            <person name="Elhaik E."/>
            <person name="Landan G."/>
            <person name="Graur D."/>
            <person name="Arensburger P."/>
            <person name="Atkinson P."/>
            <person name="Beeman R.W."/>
            <person name="Beidler J."/>
            <person name="Brown S.J."/>
            <person name="Demuth J.P."/>
            <person name="Drury D.W."/>
            <person name="Du Y.Z."/>
            <person name="Fujiwara H."/>
            <person name="Lorenzen M."/>
            <person name="Maselli V."/>
            <person name="Osanai M."/>
            <person name="Park Y."/>
            <person name="Robertson H.M."/>
            <person name="Tu Z."/>
            <person name="Wang J.J."/>
            <person name="Wang S."/>
            <person name="Richards S."/>
            <person name="Song H."/>
            <person name="Zhang L."/>
            <person name="Sodergren E."/>
            <person name="Werner D."/>
            <person name="Stanke M."/>
            <person name="Morgenstern B."/>
            <person name="Solovyev V."/>
            <person name="Kosarev P."/>
            <person name="Brown G."/>
            <person name="Chen H.C."/>
            <person name="Ermolaeva O."/>
            <person name="Hlavina W."/>
            <person name="Kapustin Y."/>
            <person name="Kiryutin B."/>
            <person name="Kitts P."/>
            <person name="Maglott D."/>
            <person name="Pruitt K."/>
            <person name="Sapojnikov V."/>
            <person name="Souvorov A."/>
            <person name="Mackey A.J."/>
            <person name="Waterhouse R.M."/>
            <person name="Wyder S."/>
            <person name="Zdobnov E.M."/>
            <person name="Zdobnov E.M."/>
            <person name="Wyder S."/>
            <person name="Kriventseva E.V."/>
            <person name="Kadowaki T."/>
            <person name="Bork P."/>
            <person name="Aranda M."/>
            <person name="Bao R."/>
            <person name="Beermann A."/>
            <person name="Berns N."/>
            <person name="Bolognesi R."/>
            <person name="Bonneton F."/>
            <person name="Bopp D."/>
            <person name="Brown S.J."/>
            <person name="Bucher G."/>
            <person name="Butts T."/>
            <person name="Chaumot A."/>
            <person name="Denell R.E."/>
            <person name="Ferrier D.E."/>
            <person name="Friedrich M."/>
            <person name="Gordon C.M."/>
            <person name="Jindra M."/>
            <person name="Klingler M."/>
            <person name="Lan Q."/>
            <person name="Lattorff H.M."/>
            <person name="Laudet V."/>
            <person name="von Levetsow C."/>
            <person name="Liu Z."/>
            <person name="Lutz R."/>
            <person name="Lynch J.A."/>
            <person name="da Fonseca R.N."/>
            <person name="Posnien N."/>
            <person name="Reuter R."/>
            <person name="Roth S."/>
            <person name="Savard J."/>
            <person name="Schinko J.B."/>
            <person name="Schmitt C."/>
            <person name="Schoppmeier M."/>
            <person name="Schroder R."/>
            <person name="Shippy T.D."/>
            <person name="Simonnet F."/>
            <person name="Marques-Souza H."/>
            <person name="Tautz D."/>
            <person name="Tomoyasu Y."/>
            <person name="Trauner J."/>
            <person name="Van der Zee M."/>
            <person name="Vervoort M."/>
            <person name="Wittkopp N."/>
            <person name="Wimmer E.A."/>
            <person name="Yang X."/>
            <person name="Jones A.K."/>
            <person name="Sattelle D.B."/>
            <person name="Ebert P.R."/>
            <person name="Nelson D."/>
            <person name="Scott J.G."/>
            <person name="Beeman R.W."/>
            <person name="Muthukrishnan S."/>
            <person name="Kramer K.J."/>
            <person name="Arakane Y."/>
            <person name="Beeman R.W."/>
            <person name="Zhu Q."/>
            <person name="Hogenkamp D."/>
            <person name="Dixit R."/>
            <person name="Oppert B."/>
            <person name="Jiang H."/>
            <person name="Zou Z."/>
            <person name="Marshall J."/>
            <person name="Elpidina E."/>
            <person name="Vinokurov K."/>
            <person name="Oppert C."/>
            <person name="Zou Z."/>
            <person name="Evans J."/>
            <person name="Lu Z."/>
            <person name="Zhao P."/>
            <person name="Sumathipala N."/>
            <person name="Altincicek B."/>
            <person name="Vilcinskas A."/>
            <person name="Williams M."/>
            <person name="Hultmark D."/>
            <person name="Hetru C."/>
            <person name="Jiang H."/>
            <person name="Grimmelikhuijzen C.J."/>
            <person name="Hauser F."/>
            <person name="Cazzamali G."/>
            <person name="Williamson M."/>
            <person name="Park Y."/>
            <person name="Li B."/>
            <person name="Tanaka Y."/>
            <person name="Predel R."/>
            <person name="Neupert S."/>
            <person name="Schachtner J."/>
            <person name="Verleyen P."/>
            <person name="Raible F."/>
            <person name="Bork P."/>
            <person name="Friedrich M."/>
            <person name="Walden K.K."/>
            <person name="Robertson H.M."/>
            <person name="Angeli S."/>
            <person name="Foret S."/>
            <person name="Bucher G."/>
            <person name="Schuetz S."/>
            <person name="Maleszka R."/>
            <person name="Wimmer E.A."/>
            <person name="Beeman R.W."/>
            <person name="Lorenzen M."/>
            <person name="Tomoyasu Y."/>
            <person name="Miller S.C."/>
            <person name="Grossmann D."/>
            <person name="Bucher G."/>
        </authorList>
    </citation>
    <scope>NUCLEOTIDE SEQUENCE [LARGE SCALE GENOMIC DNA]</scope>
    <source>
        <strain evidence="11 12">Georgia GA2</strain>
    </source>
</reference>
<evidence type="ECO:0000256" key="1">
    <source>
        <dbReference type="ARBA" id="ARBA00022729"/>
    </source>
</evidence>
<dbReference type="PANTHER" id="PTHR23345">
    <property type="entry name" value="VITELLOGENIN-RELATED"/>
    <property type="match status" value="1"/>
</dbReference>
<dbReference type="EMBL" id="KQ971307">
    <property type="protein sequence ID" value="EFA11302.1"/>
    <property type="molecule type" value="Genomic_DNA"/>
</dbReference>
<evidence type="ECO:0000256" key="5">
    <source>
        <dbReference type="PROSITE-ProRule" id="PRU00557"/>
    </source>
</evidence>
<dbReference type="FunFam" id="2.30.230.10:FF:000008">
    <property type="entry name" value="Vitellogenin-like Protein"/>
    <property type="match status" value="1"/>
</dbReference>
<evidence type="ECO:0000256" key="4">
    <source>
        <dbReference type="ARBA" id="ARBA00023180"/>
    </source>
</evidence>
<keyword evidence="12" id="KW-1185">Reference proteome</keyword>
<dbReference type="SMART" id="SM01169">
    <property type="entry name" value="DUF1943"/>
    <property type="match status" value="1"/>
</dbReference>
<keyword evidence="4" id="KW-0325">Glycoprotein</keyword>
<dbReference type="KEGG" id="tca:658755"/>
<dbReference type="Pfam" id="PF01347">
    <property type="entry name" value="Vitellogenin_N"/>
    <property type="match status" value="1"/>
</dbReference>
<dbReference type="GO" id="GO:0045735">
    <property type="term" value="F:nutrient reservoir activity"/>
    <property type="evidence" value="ECO:0007669"/>
    <property type="project" value="UniProtKB-KW"/>
</dbReference>
<dbReference type="Proteomes" id="UP000007266">
    <property type="component" value="Linkage group 1"/>
</dbReference>
<dbReference type="Gene3D" id="2.20.80.10">
    <property type="entry name" value="Lipovitellin-phosvitin complex, chain A, domain 4"/>
    <property type="match status" value="1"/>
</dbReference>
<dbReference type="OrthoDB" id="160294at2759"/>
<feature type="domain" description="Vitellogenin" evidence="9">
    <location>
        <begin position="22"/>
        <end position="800"/>
    </location>
</feature>
<dbReference type="InterPro" id="IPR015819">
    <property type="entry name" value="Lipid_transp_b-sht_shell"/>
</dbReference>
<evidence type="ECO:0000256" key="2">
    <source>
        <dbReference type="ARBA" id="ARBA00022761"/>
    </source>
</evidence>
<dbReference type="PROSITE" id="PS51257">
    <property type="entry name" value="PROKAR_LIPOPROTEIN"/>
    <property type="match status" value="1"/>
</dbReference>
<evidence type="ECO:0000256" key="6">
    <source>
        <dbReference type="SAM" id="Coils"/>
    </source>
</evidence>
<sequence>MWSKIVLCFFVGLACASHNPGWQHNHEYVYQIRGRSLTGLDQISSNHAGMLFKAKLWVRPRSDGHLGARIIEPQYAEIHSKLYRSWDQEIPDSELSYSPISLSSKPFLIKMDNNAVSDLVVDRSISNWEANMIKAIVSQLQLDTNAENLIPSSINILTQEGSSTAVFKTMEPTVTGESETLYEIHPLPDYILQTTPWLAPLKHLKGRGQVIEVVKNKNFTHSKETPSYHFGFHGVDRFDIDNQIGEFFSRTSVSRAVITGNLDSFTLQSSVTVDEVTVNPSMQDKQRGSTRSIVNITLVSMDEQNQEFEQVSNPVNVGLVYHYDNPFDQTNEPHLRSQIRSGRKNSDESSSSHSQESSNQIRRHKRSLSHASSESDESRSEELYSSVQEKPHINEAPASPLLPFTVGYDGQAISKKQNIKESARNLAKKIGQEFQQSQNIPERNTVGKFLILSSLVKVMDKDEMKQVADQLYTQEQHGAAAAAWVAYRDAVAEAGTGPALLNIQEWIREGKISREEAAEVVSTAAVSARQPTEKYMKVYFEMIQNDQIMEQPYLNESLLLAYTTLIHQVYVNEEYSHSKYPVHSFGSFNTAQGWFYVKKEVIPYLSQKLDEAISNADTKQIHLYIRALGNVGHQQILQSFKPYLEGTKKASHFQRTLMVVALDKLAKSNPQVARSVLYKIYQNAHDFDQVRVAAVYQLMKSQPSAAMLQRMAYYTNVDTSNQVNAAVKSIIESACELQGPRYEKIRSAAYSAKPLLTSQDFGVQHSHGNLRSFVEQEMRSEYLQKFNYLVGEDSVLPKGINYYLQGRFGGVRRFVVDMQSMVSSIEDLINVFEQQTKEYRRLLKEKQAAQSANTKWSSEHTANLFNMQNEQREQLEGNLYFHVDALQKMWSFDNQTIENLLQIVRKCEQDLKNGKHIDYNKMSVNYETALSFPSAWGLPLIYTFDVPTLVHIESEMQASANPSVYSEQGLQQPETVDLEYKINAFVSGRVQSQLGFFAPFNHKRYSSGYDKNFQVVVPQISGKVHLNVENKQATLEAENTDSQKNTNLVHYSSWPYTSVYEIFDVEPKNQIIEKENPHRVNTIIGDKSTGIAFYFKMISSRPIDCGFMYDRLRKQDLVSALLGSWVDDNMQHIQIDLGIDSDKSTTNKVVVHLGHQHTYNSNLNRQPAPEMSSRYQAAQESWERQKEFLKNCSKDIRAVRAHVVDAIVLFEGQRIVKYTSTLAGARSDIDPRGRVLMQMEKDNQHDKPMRVFFAANTKIPNTNSLNLKYALEFDPTSTIQIQGVIEKKSGNDAQINAKLTLAKSEERKQYLKELPQYEKCQKEMQEGNYQLPACAMLTAQANLLDQFSFEMNYHNIDKVVVNSTYKLYTVLRHYMYPRVSEDILMENEQVQKDRLQVKGQFSPCLSRVNASVVTEYGKVDFNNVKVQDWAKALLVSHPVHHVKSRLGGYALNYETYKANCMVDSCAVNTLDNRTFPIDLSKDWVVLLHYVPRRPSPIKNQPYLTVPEQLNQQVEGYIVYGRSYGDAKKEIKMVIQSPDTLSKVIDISLKPSESSSYPRLFVQGQEIKYDDQGSHMYDGYMQAYRLPNQETKVQVYNAFSVIYDGVRAKIEITNDKFRDAARGLCGTFTNEQETDFTHPGNCIIHNPEVFVATNTVPEKQRTKRMNEMMMIQAEEKKCYRKSVQFVKIVSAQDSGIMGGEMYAREGIMYRTQYALAAGQTCFSISPVPVCKDGYKQVESLNRPVPAHCVESSQLARSLRRQIDQGANPSFKSKPQHREVMMQMAKRCEA</sequence>
<gene>
    <name evidence="11" type="primary">AUGUSTUS-3.0.2_10839</name>
    <name evidence="11" type="ORF">TcasGA2_TC010839</name>
</gene>
<keyword evidence="6" id="KW-0175">Coiled coil</keyword>
<dbReference type="InterPro" id="IPR001747">
    <property type="entry name" value="Vitellogenin_N"/>
</dbReference>
<dbReference type="FunFam" id="2.20.80.10:FF:000008">
    <property type="entry name" value="Vitellogenin-like Protein"/>
    <property type="match status" value="1"/>
</dbReference>
<dbReference type="InterPro" id="IPR011030">
    <property type="entry name" value="Lipovitellin_superhlx_dom"/>
</dbReference>
<feature type="chain" id="PRO_5003089020" evidence="8">
    <location>
        <begin position="17"/>
        <end position="1788"/>
    </location>
</feature>
<protein>
    <submittedName>
        <fullName evidence="11">Vitellogenin-like Protein</fullName>
    </submittedName>
</protein>
<dbReference type="GO" id="GO:0019430">
    <property type="term" value="P:removal of superoxide radicals"/>
    <property type="evidence" value="ECO:0000318"/>
    <property type="project" value="GO_Central"/>
</dbReference>
<accession>D6W7J2</accession>
<feature type="compositionally biased region" description="Low complexity" evidence="7">
    <location>
        <begin position="348"/>
        <end position="360"/>
    </location>
</feature>
<dbReference type="STRING" id="7070.D6W7J2"/>
<dbReference type="HOGENOM" id="CLU_002645_0_0_1"/>
<dbReference type="Pfam" id="PF09172">
    <property type="entry name" value="Vit_open_b-sht"/>
    <property type="match status" value="1"/>
</dbReference>
<keyword evidence="1 8" id="KW-0732">Signal</keyword>
<dbReference type="SUPFAM" id="SSF56968">
    <property type="entry name" value="Lipovitellin-phosvitin complex, beta-sheet shell regions"/>
    <property type="match status" value="2"/>
</dbReference>
<dbReference type="InParanoid" id="D6W7J2"/>
<keyword evidence="3" id="KW-1015">Disulfide bond</keyword>
<dbReference type="InterPro" id="IPR015255">
    <property type="entry name" value="Vitellinogen_open_b-sht"/>
</dbReference>
<dbReference type="eggNOG" id="KOG4338">
    <property type="taxonomic scope" value="Eukaryota"/>
</dbReference>
<dbReference type="PANTHER" id="PTHR23345:SF15">
    <property type="entry name" value="VITELLOGENIN 1-RELATED"/>
    <property type="match status" value="1"/>
</dbReference>
<dbReference type="PhylomeDB" id="D6W7J2"/>
<dbReference type="Gene3D" id="1.25.10.20">
    <property type="entry name" value="Vitellinogen, superhelical"/>
    <property type="match status" value="1"/>
</dbReference>
<dbReference type="GO" id="GO:0005507">
    <property type="term" value="F:copper ion binding"/>
    <property type="evidence" value="ECO:0000318"/>
    <property type="project" value="GO_Central"/>
</dbReference>
<dbReference type="InterPro" id="IPR050733">
    <property type="entry name" value="Vitellogenin/Apolipophorin"/>
</dbReference>
<dbReference type="SMART" id="SM00216">
    <property type="entry name" value="VWD"/>
    <property type="match status" value="1"/>
</dbReference>
<reference evidence="11 12" key="2">
    <citation type="journal article" date="2010" name="Nucleic Acids Res.">
        <title>BeetleBase in 2010: revisions to provide comprehensive genomic information for Tribolium castaneum.</title>
        <authorList>
            <person name="Kim H.S."/>
            <person name="Murphy T."/>
            <person name="Xia J."/>
            <person name="Caragea D."/>
            <person name="Park Y."/>
            <person name="Beeman R.W."/>
            <person name="Lorenzen M.D."/>
            <person name="Butcher S."/>
            <person name="Manak J.R."/>
            <person name="Brown S.J."/>
        </authorList>
    </citation>
    <scope>GENOME REANNOTATION</scope>
    <source>
        <strain evidence="11 12">Georgia GA2</strain>
    </source>
</reference>
<dbReference type="SUPFAM" id="SSF48431">
    <property type="entry name" value="Lipovitellin-phosvitin complex, superhelical domain"/>
    <property type="match status" value="1"/>
</dbReference>
<dbReference type="OMA" id="ECWHAVM"/>
<feature type="coiled-coil region" evidence="6">
    <location>
        <begin position="825"/>
        <end position="852"/>
    </location>
</feature>
<dbReference type="GO" id="GO:0005319">
    <property type="term" value="F:lipid transporter activity"/>
    <property type="evidence" value="ECO:0007669"/>
    <property type="project" value="InterPro"/>
</dbReference>
<dbReference type="InterPro" id="IPR015816">
    <property type="entry name" value="Vitellinogen_b-sht_N"/>
</dbReference>
<name>D6W7J2_TRICA</name>
<evidence type="ECO:0000256" key="3">
    <source>
        <dbReference type="ARBA" id="ARBA00023157"/>
    </source>
</evidence>
<comment type="caution">
    <text evidence="5">Lacks conserved residue(s) required for the propagation of feature annotation.</text>
</comment>
<evidence type="ECO:0000313" key="11">
    <source>
        <dbReference type="EMBL" id="EFA11302.1"/>
    </source>
</evidence>
<evidence type="ECO:0000256" key="7">
    <source>
        <dbReference type="SAM" id="MobiDB-lite"/>
    </source>
</evidence>
<evidence type="ECO:0000259" key="10">
    <source>
        <dbReference type="PROSITE" id="PS51233"/>
    </source>
</evidence>
<evidence type="ECO:0000313" key="12">
    <source>
        <dbReference type="Proteomes" id="UP000007266"/>
    </source>
</evidence>
<evidence type="ECO:0000259" key="9">
    <source>
        <dbReference type="PROSITE" id="PS51211"/>
    </source>
</evidence>
<dbReference type="PROSITE" id="PS51233">
    <property type="entry name" value="VWFD"/>
    <property type="match status" value="1"/>
</dbReference>
<feature type="domain" description="VWFD" evidence="10">
    <location>
        <begin position="1458"/>
        <end position="1661"/>
    </location>
</feature>
<organism evidence="11 12">
    <name type="scientific">Tribolium castaneum</name>
    <name type="common">Red flour beetle</name>
    <dbReference type="NCBI Taxonomy" id="7070"/>
    <lineage>
        <taxon>Eukaryota</taxon>
        <taxon>Metazoa</taxon>
        <taxon>Ecdysozoa</taxon>
        <taxon>Arthropoda</taxon>
        <taxon>Hexapoda</taxon>
        <taxon>Insecta</taxon>
        <taxon>Pterygota</taxon>
        <taxon>Neoptera</taxon>
        <taxon>Endopterygota</taxon>
        <taxon>Coleoptera</taxon>
        <taxon>Polyphaga</taxon>
        <taxon>Cucujiformia</taxon>
        <taxon>Tenebrionidae</taxon>
        <taxon>Tenebrionidae incertae sedis</taxon>
        <taxon>Tribolium</taxon>
    </lineage>
</organism>